<sequence>MPLGQGAPPRLTSEECAEYTRAVLAATAVEEVRWRGFCELAPQPVWPSRRKRQHTISRVAVDATADSLATASDEDRLGYESVSTLSSATRNDTSSERSLFEDEDEDGTSSAAASATGDAGRLPAAPDLPIAERRLRRAVSECLGQQLTPAAALHLSEQEACRLMVDWAHRVAAMYTASGGGPAAATTEAHLAEPAAASFTDESWQAPVNNVRDAAELAHLTEALPVADMHRVLERYEARMQALLANVPSPGAPQRWCRGSRRGGDRGRRTQRRRERVSDERDRR</sequence>
<name>A0AAV9IRI0_CYACA</name>
<organism evidence="2 3">
    <name type="scientific">Cyanidium caldarium</name>
    <name type="common">Red alga</name>
    <dbReference type="NCBI Taxonomy" id="2771"/>
    <lineage>
        <taxon>Eukaryota</taxon>
        <taxon>Rhodophyta</taxon>
        <taxon>Bangiophyceae</taxon>
        <taxon>Cyanidiales</taxon>
        <taxon>Cyanidiaceae</taxon>
        <taxon>Cyanidium</taxon>
    </lineage>
</organism>
<evidence type="ECO:0000256" key="1">
    <source>
        <dbReference type="SAM" id="MobiDB-lite"/>
    </source>
</evidence>
<accession>A0AAV9IRI0</accession>
<dbReference type="EMBL" id="JANCYW010000003">
    <property type="protein sequence ID" value="KAK4534864.1"/>
    <property type="molecule type" value="Genomic_DNA"/>
</dbReference>
<reference evidence="2 3" key="1">
    <citation type="submission" date="2022-07" db="EMBL/GenBank/DDBJ databases">
        <title>Genome-wide signatures of adaptation to extreme environments.</title>
        <authorList>
            <person name="Cho C.H."/>
            <person name="Yoon H.S."/>
        </authorList>
    </citation>
    <scope>NUCLEOTIDE SEQUENCE [LARGE SCALE GENOMIC DNA]</scope>
    <source>
        <strain evidence="2 3">DBV 063 E5</strain>
    </source>
</reference>
<proteinExistence type="predicted"/>
<feature type="region of interest" description="Disordered" evidence="1">
    <location>
        <begin position="82"/>
        <end position="127"/>
    </location>
</feature>
<evidence type="ECO:0000313" key="3">
    <source>
        <dbReference type="Proteomes" id="UP001301350"/>
    </source>
</evidence>
<evidence type="ECO:0000313" key="2">
    <source>
        <dbReference type="EMBL" id="KAK4534864.1"/>
    </source>
</evidence>
<protein>
    <submittedName>
        <fullName evidence="2">Uncharacterized protein</fullName>
    </submittedName>
</protein>
<feature type="region of interest" description="Disordered" evidence="1">
    <location>
        <begin position="248"/>
        <end position="284"/>
    </location>
</feature>
<dbReference type="AlphaFoldDB" id="A0AAV9IRI0"/>
<comment type="caution">
    <text evidence="2">The sequence shown here is derived from an EMBL/GenBank/DDBJ whole genome shotgun (WGS) entry which is preliminary data.</text>
</comment>
<feature type="compositionally biased region" description="Polar residues" evidence="1">
    <location>
        <begin position="82"/>
        <end position="92"/>
    </location>
</feature>
<gene>
    <name evidence="2" type="ORF">CDCA_CDCA03G0889</name>
</gene>
<dbReference type="Proteomes" id="UP001301350">
    <property type="component" value="Unassembled WGS sequence"/>
</dbReference>
<feature type="compositionally biased region" description="Low complexity" evidence="1">
    <location>
        <begin position="108"/>
        <end position="120"/>
    </location>
</feature>
<keyword evidence="3" id="KW-1185">Reference proteome</keyword>